<dbReference type="Pfam" id="PF07506">
    <property type="entry name" value="RepB"/>
    <property type="match status" value="1"/>
</dbReference>
<gene>
    <name evidence="3" type="ORF">N5D93_07935</name>
</gene>
<dbReference type="PANTHER" id="PTHR33375">
    <property type="entry name" value="CHROMOSOME-PARTITIONING PROTEIN PARB-RELATED"/>
    <property type="match status" value="1"/>
</dbReference>
<dbReference type="CDD" id="cd16411">
    <property type="entry name" value="ParB_N_like"/>
    <property type="match status" value="1"/>
</dbReference>
<evidence type="ECO:0000313" key="4">
    <source>
        <dbReference type="Proteomes" id="UP001161094"/>
    </source>
</evidence>
<evidence type="ECO:0000256" key="1">
    <source>
        <dbReference type="SAM" id="MobiDB-lite"/>
    </source>
</evidence>
<comment type="caution">
    <text evidence="3">The sequence shown here is derived from an EMBL/GenBank/DDBJ whole genome shotgun (WGS) entry which is preliminary data.</text>
</comment>
<name>A0AA42LNC9_9BURK</name>
<dbReference type="InterPro" id="IPR036086">
    <property type="entry name" value="ParB/Sulfiredoxin_sf"/>
</dbReference>
<feature type="region of interest" description="Disordered" evidence="1">
    <location>
        <begin position="208"/>
        <end position="230"/>
    </location>
</feature>
<dbReference type="PANTHER" id="PTHR33375:SF1">
    <property type="entry name" value="CHROMOSOME-PARTITIONING PROTEIN PARB-RELATED"/>
    <property type="match status" value="1"/>
</dbReference>
<protein>
    <submittedName>
        <fullName evidence="3">ParB N-terminal domain-containing protein</fullName>
    </submittedName>
</protein>
<evidence type="ECO:0000259" key="2">
    <source>
        <dbReference type="SMART" id="SM00470"/>
    </source>
</evidence>
<dbReference type="SMART" id="SM00470">
    <property type="entry name" value="ParB"/>
    <property type="match status" value="1"/>
</dbReference>
<dbReference type="Pfam" id="PF02195">
    <property type="entry name" value="ParB_N"/>
    <property type="match status" value="1"/>
</dbReference>
<accession>A0AA42LNC9</accession>
<evidence type="ECO:0000313" key="3">
    <source>
        <dbReference type="EMBL" id="MDH0735735.1"/>
    </source>
</evidence>
<dbReference type="InterPro" id="IPR003115">
    <property type="entry name" value="ParB_N"/>
</dbReference>
<dbReference type="Proteomes" id="UP001161094">
    <property type="component" value="Unassembled WGS sequence"/>
</dbReference>
<organism evidence="3 4">
    <name type="scientific">Achromobacter spanius</name>
    <dbReference type="NCBI Taxonomy" id="217203"/>
    <lineage>
        <taxon>Bacteria</taxon>
        <taxon>Pseudomonadati</taxon>
        <taxon>Pseudomonadota</taxon>
        <taxon>Betaproteobacteria</taxon>
        <taxon>Burkholderiales</taxon>
        <taxon>Alcaligenaceae</taxon>
        <taxon>Achromobacter</taxon>
    </lineage>
</organism>
<dbReference type="Gene3D" id="1.10.10.2830">
    <property type="match status" value="1"/>
</dbReference>
<dbReference type="InterPro" id="IPR011111">
    <property type="entry name" value="Plasmid_RepB"/>
</dbReference>
<dbReference type="Gene3D" id="3.90.1530.30">
    <property type="match status" value="1"/>
</dbReference>
<dbReference type="EMBL" id="JAOCDZ010000004">
    <property type="protein sequence ID" value="MDH0735735.1"/>
    <property type="molecule type" value="Genomic_DNA"/>
</dbReference>
<sequence>MTPSSARIEMIPISDIAVANPRVRNAKIHKTITDSIDQVGLKRPITVRRVPPGQGSTPYALICGQGRLESCKMLGQSEIAALVVDVDEETGHVMSIVENVARRTPRAVETLEQVRVLKQRGYTDSEVAGKLGCTPSWVNNVANLLERGEKRLLAATEAGHIPLHLAVSISRASGSEAQQLLLDAYESGELKGRKVTVVRKILEQRERSGKKGNNSFAKGPTRRQMSPEDLTKLYQRDVDMHRRIQKKAEYTQKSLLLARQIFKELFASKDFCALLKAEKLGSIPQPLAELAPRGGYAR</sequence>
<proteinExistence type="predicted"/>
<dbReference type="SUPFAM" id="SSF109709">
    <property type="entry name" value="KorB DNA-binding domain-like"/>
    <property type="match status" value="1"/>
</dbReference>
<dbReference type="AlphaFoldDB" id="A0AA42LNC9"/>
<feature type="domain" description="ParB-like N-terminal" evidence="2">
    <location>
        <begin position="9"/>
        <end position="100"/>
    </location>
</feature>
<dbReference type="GO" id="GO:0007059">
    <property type="term" value="P:chromosome segregation"/>
    <property type="evidence" value="ECO:0007669"/>
    <property type="project" value="TreeGrafter"/>
</dbReference>
<reference evidence="3" key="1">
    <citation type="submission" date="2022-09" db="EMBL/GenBank/DDBJ databases">
        <title>Intensive care unit water sources are persistently colonized with multi-drug resistant bacteria and are the site of extensive horizontal gene transfer of antibiotic resistance genes.</title>
        <authorList>
            <person name="Diorio-Toth L."/>
        </authorList>
    </citation>
    <scope>NUCLEOTIDE SEQUENCE</scope>
    <source>
        <strain evidence="3">GD03843</strain>
    </source>
</reference>
<dbReference type="InterPro" id="IPR050336">
    <property type="entry name" value="Chromosome_partition/occlusion"/>
</dbReference>
<dbReference type="SUPFAM" id="SSF110849">
    <property type="entry name" value="ParB/Sulfiredoxin"/>
    <property type="match status" value="1"/>
</dbReference>
<dbReference type="GO" id="GO:0005694">
    <property type="term" value="C:chromosome"/>
    <property type="evidence" value="ECO:0007669"/>
    <property type="project" value="TreeGrafter"/>
</dbReference>
<dbReference type="RefSeq" id="WP_279994620.1">
    <property type="nucleotide sequence ID" value="NZ_JAOCDZ010000004.1"/>
</dbReference>